<name>A0A1I6J9D6_9EURY</name>
<evidence type="ECO:0000313" key="3">
    <source>
        <dbReference type="Proteomes" id="UP000198531"/>
    </source>
</evidence>
<dbReference type="EMBL" id="FOYT01000007">
    <property type="protein sequence ID" value="SFR75528.1"/>
    <property type="molecule type" value="Genomic_DNA"/>
</dbReference>
<accession>A0A1I6J9D6</accession>
<proteinExistence type="predicted"/>
<dbReference type="RefSeq" id="WP_089811330.1">
    <property type="nucleotide sequence ID" value="NZ_FOYT01000007.1"/>
</dbReference>
<dbReference type="Proteomes" id="UP000198531">
    <property type="component" value="Unassembled WGS sequence"/>
</dbReference>
<reference evidence="3" key="1">
    <citation type="submission" date="2016-10" db="EMBL/GenBank/DDBJ databases">
        <authorList>
            <person name="Varghese N."/>
            <person name="Submissions S."/>
        </authorList>
    </citation>
    <scope>NUCLEOTIDE SEQUENCE [LARGE SCALE GENOMIC DNA]</scope>
    <source>
        <strain evidence="3">CGMCC 1.7736</strain>
    </source>
</reference>
<dbReference type="Pfam" id="PF26258">
    <property type="entry name" value="DUF8062"/>
    <property type="match status" value="1"/>
</dbReference>
<sequence length="117" mass="13504">MSDRTDDADETHPHDVDDTPTVTCSRCDHEWDLAYELDDLEVGNQSFEQFAIDHMRHTGHFPDGVSPWVVSCRRCPEGDEFLSSHPARRWAETHARHTRHTVEIEHVDEETKVVAPD</sequence>
<dbReference type="InterPro" id="IPR058375">
    <property type="entry name" value="DUF8062"/>
</dbReference>
<organism evidence="2 3">
    <name type="scientific">Halogeometricum rufum</name>
    <dbReference type="NCBI Taxonomy" id="553469"/>
    <lineage>
        <taxon>Archaea</taxon>
        <taxon>Methanobacteriati</taxon>
        <taxon>Methanobacteriota</taxon>
        <taxon>Stenosarchaea group</taxon>
        <taxon>Halobacteria</taxon>
        <taxon>Halobacteriales</taxon>
        <taxon>Haloferacaceae</taxon>
        <taxon>Halogeometricum</taxon>
    </lineage>
</organism>
<protein>
    <submittedName>
        <fullName evidence="2">Uncharacterized protein</fullName>
    </submittedName>
</protein>
<evidence type="ECO:0000313" key="2">
    <source>
        <dbReference type="EMBL" id="SFR75528.1"/>
    </source>
</evidence>
<dbReference type="AlphaFoldDB" id="A0A1I6J9D6"/>
<dbReference type="OrthoDB" id="211056at2157"/>
<evidence type="ECO:0000256" key="1">
    <source>
        <dbReference type="SAM" id="MobiDB-lite"/>
    </source>
</evidence>
<feature type="region of interest" description="Disordered" evidence="1">
    <location>
        <begin position="1"/>
        <end position="21"/>
    </location>
</feature>
<gene>
    <name evidence="2" type="ORF">SAMN04487947_4174</name>
</gene>
<keyword evidence="3" id="KW-1185">Reference proteome</keyword>
<feature type="compositionally biased region" description="Basic and acidic residues" evidence="1">
    <location>
        <begin position="1"/>
        <end position="17"/>
    </location>
</feature>